<protein>
    <submittedName>
        <fullName evidence="3">Uncharacterized protein</fullName>
    </submittedName>
</protein>
<gene>
    <name evidence="3" type="ORF">EVG20_g2230</name>
</gene>
<dbReference type="OrthoDB" id="10429729at2759"/>
<reference evidence="3 4" key="1">
    <citation type="submission" date="2019-02" db="EMBL/GenBank/DDBJ databases">
        <title>Genome sequencing of the rare red list fungi Dentipellis fragilis.</title>
        <authorList>
            <person name="Buettner E."/>
            <person name="Kellner H."/>
        </authorList>
    </citation>
    <scope>NUCLEOTIDE SEQUENCE [LARGE SCALE GENOMIC DNA]</scope>
    <source>
        <strain evidence="3 4">DSM 105465</strain>
    </source>
</reference>
<evidence type="ECO:0000256" key="1">
    <source>
        <dbReference type="SAM" id="MobiDB-lite"/>
    </source>
</evidence>
<keyword evidence="2" id="KW-0472">Membrane</keyword>
<dbReference type="EMBL" id="SEOQ01000083">
    <property type="protein sequence ID" value="TFY70781.1"/>
    <property type="molecule type" value="Genomic_DNA"/>
</dbReference>
<feature type="transmembrane region" description="Helical" evidence="2">
    <location>
        <begin position="64"/>
        <end position="87"/>
    </location>
</feature>
<keyword evidence="2" id="KW-0812">Transmembrane</keyword>
<evidence type="ECO:0000313" key="3">
    <source>
        <dbReference type="EMBL" id="TFY70781.1"/>
    </source>
</evidence>
<evidence type="ECO:0000256" key="2">
    <source>
        <dbReference type="SAM" id="Phobius"/>
    </source>
</evidence>
<sequence length="184" mass="20296">MHKRPGGSRRLKSTHRHPPHSTRTPIMQRPAIEVFNTFVSLFMALSFVLATNMVLITASTGSEVFPFTHTLMTFAVLALVSDAIGLFATKLVIVPGEVLFIYAVLSAGLSTGWLAGIVKAVDQTHPFNLRANIYNSCEAQSIDLAFGWMCASFALHVVSMATCIWRAHHKEALRWRQAAGDTKR</sequence>
<comment type="caution">
    <text evidence="3">The sequence shown here is derived from an EMBL/GenBank/DDBJ whole genome shotgun (WGS) entry which is preliminary data.</text>
</comment>
<organism evidence="3 4">
    <name type="scientific">Dentipellis fragilis</name>
    <dbReference type="NCBI Taxonomy" id="205917"/>
    <lineage>
        <taxon>Eukaryota</taxon>
        <taxon>Fungi</taxon>
        <taxon>Dikarya</taxon>
        <taxon>Basidiomycota</taxon>
        <taxon>Agaricomycotina</taxon>
        <taxon>Agaricomycetes</taxon>
        <taxon>Russulales</taxon>
        <taxon>Hericiaceae</taxon>
        <taxon>Dentipellis</taxon>
    </lineage>
</organism>
<name>A0A4Y9ZAF9_9AGAM</name>
<accession>A0A4Y9ZAF9</accession>
<keyword evidence="2" id="KW-1133">Transmembrane helix</keyword>
<feature type="transmembrane region" description="Helical" evidence="2">
    <location>
        <begin position="34"/>
        <end position="58"/>
    </location>
</feature>
<feature type="region of interest" description="Disordered" evidence="1">
    <location>
        <begin position="1"/>
        <end position="24"/>
    </location>
</feature>
<keyword evidence="4" id="KW-1185">Reference proteome</keyword>
<feature type="compositionally biased region" description="Basic residues" evidence="1">
    <location>
        <begin position="1"/>
        <end position="20"/>
    </location>
</feature>
<feature type="transmembrane region" description="Helical" evidence="2">
    <location>
        <begin position="145"/>
        <end position="167"/>
    </location>
</feature>
<proteinExistence type="predicted"/>
<dbReference type="Proteomes" id="UP000298327">
    <property type="component" value="Unassembled WGS sequence"/>
</dbReference>
<evidence type="ECO:0000313" key="4">
    <source>
        <dbReference type="Proteomes" id="UP000298327"/>
    </source>
</evidence>
<feature type="transmembrane region" description="Helical" evidence="2">
    <location>
        <begin position="99"/>
        <end position="118"/>
    </location>
</feature>
<dbReference type="AlphaFoldDB" id="A0A4Y9ZAF9"/>